<dbReference type="GO" id="GO:0016787">
    <property type="term" value="F:hydrolase activity"/>
    <property type="evidence" value="ECO:0007669"/>
    <property type="project" value="UniProtKB-KW"/>
</dbReference>
<comment type="caution">
    <text evidence="6">The sequence shown here is derived from an EMBL/GenBank/DDBJ whole genome shotgun (WGS) entry which is preliminary data.</text>
</comment>
<dbReference type="Proteomes" id="UP000242313">
    <property type="component" value="Unassembled WGS sequence"/>
</dbReference>
<evidence type="ECO:0000256" key="2">
    <source>
        <dbReference type="ARBA" id="ARBA00022801"/>
    </source>
</evidence>
<dbReference type="InterPro" id="IPR019826">
    <property type="entry name" value="Carboxylesterase_B_AS"/>
</dbReference>
<evidence type="ECO:0000256" key="1">
    <source>
        <dbReference type="ARBA" id="ARBA00005964"/>
    </source>
</evidence>
<evidence type="ECO:0000313" key="7">
    <source>
        <dbReference type="Proteomes" id="UP000242313"/>
    </source>
</evidence>
<name>A0A2A3MJP4_9PSED</name>
<evidence type="ECO:0000256" key="3">
    <source>
        <dbReference type="RuleBase" id="RU361235"/>
    </source>
</evidence>
<accession>A0A2A3MJP4</accession>
<protein>
    <recommendedName>
        <fullName evidence="3">Carboxylic ester hydrolase</fullName>
        <ecNumber evidence="3">3.1.1.-</ecNumber>
    </recommendedName>
</protein>
<feature type="region of interest" description="Disordered" evidence="4">
    <location>
        <begin position="1"/>
        <end position="24"/>
    </location>
</feature>
<organism evidence="6 7">
    <name type="scientific">Pseudomonas abyssi</name>
    <dbReference type="NCBI Taxonomy" id="170540"/>
    <lineage>
        <taxon>Bacteria</taxon>
        <taxon>Pseudomonadati</taxon>
        <taxon>Pseudomonadota</taxon>
        <taxon>Gammaproteobacteria</taxon>
        <taxon>Pseudomonadales</taxon>
        <taxon>Pseudomonadaceae</taxon>
        <taxon>Pseudomonas</taxon>
    </lineage>
</organism>
<comment type="similarity">
    <text evidence="1 3">Belongs to the type-B carboxylesterase/lipase family.</text>
</comment>
<evidence type="ECO:0000313" key="6">
    <source>
        <dbReference type="EMBL" id="PBK05028.1"/>
    </source>
</evidence>
<dbReference type="InterPro" id="IPR050309">
    <property type="entry name" value="Type-B_Carboxylest/Lipase"/>
</dbReference>
<sequence>MLRPNQSLASVGGRSRVQQQHAESGMTFTLAKRARRPAWLGTSLAMLALPLAGCLGGGGGSSDDVLSGTFVDSPVAGLDYHGSQTAASKTGDSGEFSYRSGEILTFAIGNLVLGSAPGGQLLTPLDLVDGAAGADDQRVLNQLILLQSLDADGNLNNGIQVSSQIRDEVSLVAGTIDFDQSPADFRAAIAGLIADLEAAGAFSDSDPRARSVTDASDALEHFQRSTAERHLVTTSGGELRGFAATDDTWQFLGIPYAKPPLGDLRWRPPQQAEPWDGVRDAVAWSDQAAQNPALERFGEGGMSEDSLYLNVTTPKGADKLPVMVWFHGGGFTALTSNTKPFNNPDAVVSKGVVQVSVNHRLGAFGYLAHPELTEESGYNGSGNYGQMDLIMALQWVQENIAAFGGDPDNVTIFGESGGGRKVLSLMASPQAAGLFHQAISQSGTLRPDTRSLADGEAVGLSVQQRMGVDSLAEMRAAPWNEVAAAATGLEYTNIDNHYLPISERALFEGGQDNDVPFMFSINAYDTEEPTASAINVFPWMAPLKDQPVYATLFSHQPAGWRQRGVQAYHAAELAYLFNMPESVVTHVLLGLVLDPATGQPLVIGDLNGNGVSGSRGDPADILASAGFDATDDEVIDRMMTIWTNFAKTGNPSIVDELTYPAYQADTQQYVELNTGAEIGSNLAERLQD</sequence>
<dbReference type="AlphaFoldDB" id="A0A2A3MJP4"/>
<dbReference type="InterPro" id="IPR029058">
    <property type="entry name" value="AB_hydrolase_fold"/>
</dbReference>
<proteinExistence type="inferred from homology"/>
<feature type="domain" description="Carboxylesterase type B" evidence="5">
    <location>
        <begin position="230"/>
        <end position="525"/>
    </location>
</feature>
<dbReference type="InterPro" id="IPR002018">
    <property type="entry name" value="CarbesteraseB"/>
</dbReference>
<evidence type="ECO:0000259" key="5">
    <source>
        <dbReference type="Pfam" id="PF00135"/>
    </source>
</evidence>
<dbReference type="PANTHER" id="PTHR11559">
    <property type="entry name" value="CARBOXYLESTERASE"/>
    <property type="match status" value="1"/>
</dbReference>
<dbReference type="SUPFAM" id="SSF53474">
    <property type="entry name" value="alpha/beta-Hydrolases"/>
    <property type="match status" value="1"/>
</dbReference>
<dbReference type="EC" id="3.1.1.-" evidence="3"/>
<dbReference type="Gene3D" id="3.40.50.1820">
    <property type="entry name" value="alpha/beta hydrolase"/>
    <property type="match status" value="2"/>
</dbReference>
<dbReference type="EMBL" id="NTMR01000009">
    <property type="protein sequence ID" value="PBK05028.1"/>
    <property type="molecule type" value="Genomic_DNA"/>
</dbReference>
<gene>
    <name evidence="6" type="ORF">CNQ84_07770</name>
</gene>
<feature type="domain" description="Carboxylesterase type B" evidence="5">
    <location>
        <begin position="627"/>
        <end position="682"/>
    </location>
</feature>
<dbReference type="PROSITE" id="PS00122">
    <property type="entry name" value="CARBOXYLESTERASE_B_1"/>
    <property type="match status" value="1"/>
</dbReference>
<reference evidence="6 7" key="1">
    <citation type="submission" date="2017-09" db="EMBL/GenBank/DDBJ databases">
        <title>Pseudomonas abyssi sp. nov. isolated from Abyssopelagic Water.</title>
        <authorList>
            <person name="Wei Y."/>
        </authorList>
    </citation>
    <scope>NUCLEOTIDE SEQUENCE [LARGE SCALE GENOMIC DNA]</scope>
    <source>
        <strain evidence="6 7">MT5</strain>
    </source>
</reference>
<dbReference type="Pfam" id="PF00135">
    <property type="entry name" value="COesterase"/>
    <property type="match status" value="2"/>
</dbReference>
<keyword evidence="2 3" id="KW-0378">Hydrolase</keyword>
<keyword evidence="7" id="KW-1185">Reference proteome</keyword>
<evidence type="ECO:0000256" key="4">
    <source>
        <dbReference type="SAM" id="MobiDB-lite"/>
    </source>
</evidence>